<evidence type="ECO:0000313" key="2">
    <source>
        <dbReference type="Proteomes" id="UP000247746"/>
    </source>
</evidence>
<proteinExistence type="predicted"/>
<dbReference type="OrthoDB" id="9930467at2"/>
<dbReference type="EMBL" id="QJSU01000009">
    <property type="protein sequence ID" value="PYE38126.1"/>
    <property type="molecule type" value="Genomic_DNA"/>
</dbReference>
<dbReference type="RefSeq" id="WP_110923933.1">
    <property type="nucleotide sequence ID" value="NZ_QJSU01000009.1"/>
</dbReference>
<evidence type="ECO:0000313" key="1">
    <source>
        <dbReference type="EMBL" id="PYE38126.1"/>
    </source>
</evidence>
<comment type="caution">
    <text evidence="1">The sequence shown here is derived from an EMBL/GenBank/DDBJ whole genome shotgun (WGS) entry which is preliminary data.</text>
</comment>
<organism evidence="1 2">
    <name type="scientific">Psychrobacter fozii</name>
    <dbReference type="NCBI Taxonomy" id="198480"/>
    <lineage>
        <taxon>Bacteria</taxon>
        <taxon>Pseudomonadati</taxon>
        <taxon>Pseudomonadota</taxon>
        <taxon>Gammaproteobacteria</taxon>
        <taxon>Moraxellales</taxon>
        <taxon>Moraxellaceae</taxon>
        <taxon>Psychrobacter</taxon>
    </lineage>
</organism>
<sequence length="292" mass="33525">MKGYVSIDEMIKIAESKIKGSIFEILGTEKFLQRALDSAEIEPVFHFSGYGVLQAFVENKFYRENENIQNMWRFDGYFRDRHSNMFHFPKISKERLKSSFRNLENDRFILRSSGGYIIDLNYFEYVGSHTKEALNDIDVKGEVTILNKGAALFNEKPVYKGHFGHEDLIDTIIIKRDDVYIDIRELSKVLNLEPSAYDLTLNTPKAIEGIDRGHKVTQLNTPIDDEPTHHKSVGSMQALVTTLIKMAEYDKEHLADPYGELNKLIQAKAEGLGLSVKKDFIAKWLKKADEVL</sequence>
<gene>
    <name evidence="1" type="ORF">DFP82_10974</name>
</gene>
<dbReference type="Proteomes" id="UP000247746">
    <property type="component" value="Unassembled WGS sequence"/>
</dbReference>
<reference evidence="1 2" key="1">
    <citation type="submission" date="2018-06" db="EMBL/GenBank/DDBJ databases">
        <title>Genomic Encyclopedia of Type Strains, Phase III (KMG-III): the genomes of soil and plant-associated and newly described type strains.</title>
        <authorList>
            <person name="Whitman W."/>
        </authorList>
    </citation>
    <scope>NUCLEOTIDE SEQUENCE [LARGE SCALE GENOMIC DNA]</scope>
    <source>
        <strain evidence="1 2">CECT 5889</strain>
    </source>
</reference>
<dbReference type="AlphaFoldDB" id="A0A2V4UNK6"/>
<name>A0A2V4UNK6_9GAMM</name>
<protein>
    <submittedName>
        <fullName evidence="1">Uncharacterized protein</fullName>
    </submittedName>
</protein>
<accession>A0A2V4UNK6</accession>
<keyword evidence="2" id="KW-1185">Reference proteome</keyword>